<accession>A0A8X7WYA5</accession>
<dbReference type="EMBL" id="JAATIS010008602">
    <property type="protein sequence ID" value="KAG2457217.1"/>
    <property type="molecule type" value="Genomic_DNA"/>
</dbReference>
<dbReference type="GO" id="GO:0005886">
    <property type="term" value="C:plasma membrane"/>
    <property type="evidence" value="ECO:0007669"/>
    <property type="project" value="UniProtKB-SubCell"/>
</dbReference>
<dbReference type="InterPro" id="IPR017452">
    <property type="entry name" value="GPCR_Rhodpsn_7TM"/>
</dbReference>
<keyword evidence="4" id="KW-0552">Olfaction</keyword>
<evidence type="ECO:0000256" key="1">
    <source>
        <dbReference type="ARBA" id="ARBA00004651"/>
    </source>
</evidence>
<keyword evidence="2" id="KW-1003">Cell membrane</keyword>
<feature type="non-terminal residue" evidence="12">
    <location>
        <position position="1"/>
    </location>
</feature>
<evidence type="ECO:0000256" key="8">
    <source>
        <dbReference type="ARBA" id="ARBA00023170"/>
    </source>
</evidence>
<reference evidence="12 13" key="1">
    <citation type="journal article" date="2021" name="Cell">
        <title>Tracing the genetic footprints of vertebrate landing in non-teleost ray-finned fishes.</title>
        <authorList>
            <person name="Bi X."/>
            <person name="Wang K."/>
            <person name="Yang L."/>
            <person name="Pan H."/>
            <person name="Jiang H."/>
            <person name="Wei Q."/>
            <person name="Fang M."/>
            <person name="Yu H."/>
            <person name="Zhu C."/>
            <person name="Cai Y."/>
            <person name="He Y."/>
            <person name="Gan X."/>
            <person name="Zeng H."/>
            <person name="Yu D."/>
            <person name="Zhu Y."/>
            <person name="Jiang H."/>
            <person name="Qiu Q."/>
            <person name="Yang H."/>
            <person name="Zhang Y.E."/>
            <person name="Wang W."/>
            <person name="Zhu M."/>
            <person name="He S."/>
            <person name="Zhang G."/>
        </authorList>
    </citation>
    <scope>NUCLEOTIDE SEQUENCE [LARGE SCALE GENOMIC DNA]</scope>
    <source>
        <strain evidence="12">Bchr_013</strain>
    </source>
</reference>
<keyword evidence="5 10" id="KW-1133">Transmembrane helix</keyword>
<name>A0A8X7WYA5_POLSE</name>
<comment type="caution">
    <text evidence="12">The sequence shown here is derived from an EMBL/GenBank/DDBJ whole genome shotgun (WGS) entry which is preliminary data.</text>
</comment>
<gene>
    <name evidence="12" type="primary">Or1i1</name>
    <name evidence="12" type="ORF">GTO96_0012676</name>
</gene>
<evidence type="ECO:0000256" key="4">
    <source>
        <dbReference type="ARBA" id="ARBA00022725"/>
    </source>
</evidence>
<evidence type="ECO:0000256" key="10">
    <source>
        <dbReference type="SAM" id="Phobius"/>
    </source>
</evidence>
<feature type="non-terminal residue" evidence="12">
    <location>
        <position position="153"/>
    </location>
</feature>
<dbReference type="GO" id="GO:0004984">
    <property type="term" value="F:olfactory receptor activity"/>
    <property type="evidence" value="ECO:0007669"/>
    <property type="project" value="InterPro"/>
</dbReference>
<protein>
    <submittedName>
        <fullName evidence="12">OR1I1 protein</fullName>
    </submittedName>
</protein>
<comment type="subcellular location">
    <subcellularLocation>
        <location evidence="1">Cell membrane</location>
        <topology evidence="1">Multi-pass membrane protein</topology>
    </subcellularLocation>
</comment>
<keyword evidence="3 10" id="KW-0812">Transmembrane</keyword>
<evidence type="ECO:0000313" key="12">
    <source>
        <dbReference type="EMBL" id="KAG2457217.1"/>
    </source>
</evidence>
<evidence type="ECO:0000256" key="6">
    <source>
        <dbReference type="ARBA" id="ARBA00023040"/>
    </source>
</evidence>
<sequence>MNSSNTFSEFVLNCQHDNDQKVITSVVLAIAYLITVFGNGGVVLVILSDYRLQRPMYLYIIVLAMLDMIFCNIAIPRIIAILLSEARAVPSKVCAFQMYIFHYAETLESFILTLMAFDRKETTNIKFNYYQQYDHDIHHHPTSAKPSNLQSQE</sequence>
<organism evidence="12 13">
    <name type="scientific">Polypterus senegalus</name>
    <name type="common">Senegal bichir</name>
    <dbReference type="NCBI Taxonomy" id="55291"/>
    <lineage>
        <taxon>Eukaryota</taxon>
        <taxon>Metazoa</taxon>
        <taxon>Chordata</taxon>
        <taxon>Craniata</taxon>
        <taxon>Vertebrata</taxon>
        <taxon>Euteleostomi</taxon>
        <taxon>Actinopterygii</taxon>
        <taxon>Polypteriformes</taxon>
        <taxon>Polypteridae</taxon>
        <taxon>Polypterus</taxon>
    </lineage>
</organism>
<dbReference type="PANTHER" id="PTHR26452">
    <property type="entry name" value="OLFACTORY RECEPTOR"/>
    <property type="match status" value="1"/>
</dbReference>
<feature type="transmembrane region" description="Helical" evidence="10">
    <location>
        <begin position="22"/>
        <end position="47"/>
    </location>
</feature>
<dbReference type="AlphaFoldDB" id="A0A8X7WYA5"/>
<evidence type="ECO:0000256" key="3">
    <source>
        <dbReference type="ARBA" id="ARBA00022692"/>
    </source>
</evidence>
<dbReference type="InterPro" id="IPR000725">
    <property type="entry name" value="Olfact_rcpt"/>
</dbReference>
<feature type="domain" description="G-protein coupled receptors family 1 profile" evidence="11">
    <location>
        <begin position="38"/>
        <end position="153"/>
    </location>
</feature>
<dbReference type="Proteomes" id="UP000886611">
    <property type="component" value="Unassembled WGS sequence"/>
</dbReference>
<proteinExistence type="predicted"/>
<evidence type="ECO:0000256" key="2">
    <source>
        <dbReference type="ARBA" id="ARBA00022475"/>
    </source>
</evidence>
<dbReference type="Gene3D" id="1.20.1070.10">
    <property type="entry name" value="Rhodopsin 7-helix transmembrane proteins"/>
    <property type="match status" value="1"/>
</dbReference>
<dbReference type="PROSITE" id="PS50262">
    <property type="entry name" value="G_PROTEIN_RECEP_F1_2"/>
    <property type="match status" value="1"/>
</dbReference>
<keyword evidence="7 10" id="KW-0472">Membrane</keyword>
<keyword evidence="13" id="KW-1185">Reference proteome</keyword>
<evidence type="ECO:0000256" key="7">
    <source>
        <dbReference type="ARBA" id="ARBA00023136"/>
    </source>
</evidence>
<evidence type="ECO:0000259" key="11">
    <source>
        <dbReference type="PROSITE" id="PS50262"/>
    </source>
</evidence>
<feature type="transmembrane region" description="Helical" evidence="10">
    <location>
        <begin position="56"/>
        <end position="79"/>
    </location>
</feature>
<dbReference type="Pfam" id="PF13853">
    <property type="entry name" value="7tm_4"/>
    <property type="match status" value="1"/>
</dbReference>
<dbReference type="GO" id="GO:0004930">
    <property type="term" value="F:G protein-coupled receptor activity"/>
    <property type="evidence" value="ECO:0007669"/>
    <property type="project" value="UniProtKB-KW"/>
</dbReference>
<evidence type="ECO:0000256" key="9">
    <source>
        <dbReference type="ARBA" id="ARBA00023224"/>
    </source>
</evidence>
<feature type="transmembrane region" description="Helical" evidence="10">
    <location>
        <begin position="99"/>
        <end position="117"/>
    </location>
</feature>
<dbReference type="SUPFAM" id="SSF81321">
    <property type="entry name" value="Family A G protein-coupled receptor-like"/>
    <property type="match status" value="1"/>
</dbReference>
<dbReference type="InterPro" id="IPR050516">
    <property type="entry name" value="Olfactory_GPCR"/>
</dbReference>
<keyword evidence="4" id="KW-0716">Sensory transduction</keyword>
<evidence type="ECO:0000256" key="5">
    <source>
        <dbReference type="ARBA" id="ARBA00022989"/>
    </source>
</evidence>
<keyword evidence="6" id="KW-0297">G-protein coupled receptor</keyword>
<evidence type="ECO:0000313" key="13">
    <source>
        <dbReference type="Proteomes" id="UP000886611"/>
    </source>
</evidence>
<keyword evidence="8" id="KW-0675">Receptor</keyword>
<keyword evidence="9" id="KW-0807">Transducer</keyword>